<accession>A0A1Y0IK70</accession>
<gene>
    <name evidence="1" type="ORF">CBW65_05970</name>
</gene>
<dbReference type="RefSeq" id="WP_087456070.1">
    <property type="nucleotide sequence ID" value="NZ_CP021434.1"/>
</dbReference>
<evidence type="ECO:0000313" key="1">
    <source>
        <dbReference type="EMBL" id="ARU60680.1"/>
    </source>
</evidence>
<dbReference type="EMBL" id="CP021434">
    <property type="protein sequence ID" value="ARU60680.1"/>
    <property type="molecule type" value="Genomic_DNA"/>
</dbReference>
<reference evidence="2" key="1">
    <citation type="submission" date="2017-05" db="EMBL/GenBank/DDBJ databases">
        <authorList>
            <person name="Sung H."/>
        </authorList>
    </citation>
    <scope>NUCLEOTIDE SEQUENCE [LARGE SCALE GENOMIC DNA]</scope>
    <source>
        <strain evidence="2">AR23208</strain>
    </source>
</reference>
<dbReference type="Proteomes" id="UP000195437">
    <property type="component" value="Chromosome"/>
</dbReference>
<keyword evidence="2" id="KW-1185">Reference proteome</keyword>
<dbReference type="PROSITE" id="PS51257">
    <property type="entry name" value="PROKAR_LIPOPROTEIN"/>
    <property type="match status" value="1"/>
</dbReference>
<dbReference type="AlphaFoldDB" id="A0A1Y0IK70"/>
<proteinExistence type="predicted"/>
<organism evidence="1 2">
    <name type="scientific">Tumebacillus avium</name>
    <dbReference type="NCBI Taxonomy" id="1903704"/>
    <lineage>
        <taxon>Bacteria</taxon>
        <taxon>Bacillati</taxon>
        <taxon>Bacillota</taxon>
        <taxon>Bacilli</taxon>
        <taxon>Bacillales</taxon>
        <taxon>Alicyclobacillaceae</taxon>
        <taxon>Tumebacillus</taxon>
    </lineage>
</organism>
<evidence type="ECO:0000313" key="2">
    <source>
        <dbReference type="Proteomes" id="UP000195437"/>
    </source>
</evidence>
<sequence>MKIKKSTIILVLIVLIIVIALASCMGGKKLKPGTYEVTQAVHEVKDNDYELNVKGYGEYDVKQLTIVEKPGQSVMQLVIKADNTHTLTVADEDDIIIDNSDSSSKKKKKRR</sequence>
<protein>
    <submittedName>
        <fullName evidence="1">Uncharacterized protein</fullName>
    </submittedName>
</protein>
<dbReference type="KEGG" id="tum:CBW65_05970"/>
<name>A0A1Y0IK70_9BACL</name>